<dbReference type="OrthoDB" id="5560686at2759"/>
<evidence type="ECO:0000313" key="2">
    <source>
        <dbReference type="EMBL" id="GMI36830.1"/>
    </source>
</evidence>
<evidence type="ECO:0000313" key="3">
    <source>
        <dbReference type="Proteomes" id="UP001165065"/>
    </source>
</evidence>
<dbReference type="SUPFAM" id="SSF82199">
    <property type="entry name" value="SET domain"/>
    <property type="match status" value="1"/>
</dbReference>
<gene>
    <name evidence="2" type="ORF">TrCOL_g6128</name>
</gene>
<name>A0A9W7L819_9STRA</name>
<evidence type="ECO:0000259" key="1">
    <source>
        <dbReference type="PROSITE" id="PS50280"/>
    </source>
</evidence>
<comment type="caution">
    <text evidence="2">The sequence shown here is derived from an EMBL/GenBank/DDBJ whole genome shotgun (WGS) entry which is preliminary data.</text>
</comment>
<dbReference type="PROSITE" id="PS50280">
    <property type="entry name" value="SET"/>
    <property type="match status" value="1"/>
</dbReference>
<dbReference type="EMBL" id="BRYA01000977">
    <property type="protein sequence ID" value="GMI36830.1"/>
    <property type="molecule type" value="Genomic_DNA"/>
</dbReference>
<sequence>MSVVPTLSPLPSTIPNSGLGLFLTSASGGSIPSGSLVCNYTGSIVTTKEVATLPKYKDRLDGGYLLRIGHSPSLNCIAWLDGEDVDAGGMGRYINDPLNDLAYNVEFVKLPTEDPPRVEIRATRKIYAGEELFVSYGKGYWMKRKGRRVGVKELGELYWRVKQMGGEVEGTRGEIAEAWGRGNQGGAQA</sequence>
<keyword evidence="3" id="KW-1185">Reference proteome</keyword>
<organism evidence="2 3">
    <name type="scientific">Triparma columacea</name>
    <dbReference type="NCBI Taxonomy" id="722753"/>
    <lineage>
        <taxon>Eukaryota</taxon>
        <taxon>Sar</taxon>
        <taxon>Stramenopiles</taxon>
        <taxon>Ochrophyta</taxon>
        <taxon>Bolidophyceae</taxon>
        <taxon>Parmales</taxon>
        <taxon>Triparmaceae</taxon>
        <taxon>Triparma</taxon>
    </lineage>
</organism>
<protein>
    <recommendedName>
        <fullName evidence="1">SET domain-containing protein</fullName>
    </recommendedName>
</protein>
<proteinExistence type="predicted"/>
<dbReference type="InterPro" id="IPR001214">
    <property type="entry name" value="SET_dom"/>
</dbReference>
<dbReference type="InterPro" id="IPR046341">
    <property type="entry name" value="SET_dom_sf"/>
</dbReference>
<dbReference type="AlphaFoldDB" id="A0A9W7L819"/>
<dbReference type="Proteomes" id="UP001165065">
    <property type="component" value="Unassembled WGS sequence"/>
</dbReference>
<reference evidence="3" key="1">
    <citation type="journal article" date="2023" name="Commun. Biol.">
        <title>Genome analysis of Parmales, the sister group of diatoms, reveals the evolutionary specialization of diatoms from phago-mixotrophs to photoautotrophs.</title>
        <authorList>
            <person name="Ban H."/>
            <person name="Sato S."/>
            <person name="Yoshikawa S."/>
            <person name="Yamada K."/>
            <person name="Nakamura Y."/>
            <person name="Ichinomiya M."/>
            <person name="Sato N."/>
            <person name="Blanc-Mathieu R."/>
            <person name="Endo H."/>
            <person name="Kuwata A."/>
            <person name="Ogata H."/>
        </authorList>
    </citation>
    <scope>NUCLEOTIDE SEQUENCE [LARGE SCALE GENOMIC DNA]</scope>
</reference>
<dbReference type="Gene3D" id="2.170.270.10">
    <property type="entry name" value="SET domain"/>
    <property type="match status" value="1"/>
</dbReference>
<feature type="domain" description="SET" evidence="1">
    <location>
        <begin position="5"/>
        <end position="137"/>
    </location>
</feature>
<dbReference type="Pfam" id="PF00856">
    <property type="entry name" value="SET"/>
    <property type="match status" value="1"/>
</dbReference>
<accession>A0A9W7L819</accession>